<dbReference type="STRING" id="266892.SAMN04488054_10736"/>
<dbReference type="PANTHER" id="PTHR43429:SF1">
    <property type="entry name" value="NAD(P)H SULFUR OXIDOREDUCTASE (COA-DEPENDENT)"/>
    <property type="match status" value="1"/>
</dbReference>
<keyword evidence="6" id="KW-0676">Redox-active center</keyword>
<evidence type="ECO:0000256" key="2">
    <source>
        <dbReference type="ARBA" id="ARBA00009130"/>
    </source>
</evidence>
<keyword evidence="5" id="KW-0560">Oxidoreductase</keyword>
<feature type="domain" description="Pyridine nucleotide-disulphide oxidoreductase dimerisation" evidence="7">
    <location>
        <begin position="329"/>
        <end position="429"/>
    </location>
</feature>
<dbReference type="InterPro" id="IPR036188">
    <property type="entry name" value="FAD/NAD-bd_sf"/>
</dbReference>
<dbReference type="RefSeq" id="WP_090926460.1">
    <property type="nucleotide sequence ID" value="NZ_FOTY01000007.1"/>
</dbReference>
<dbReference type="InterPro" id="IPR023753">
    <property type="entry name" value="FAD/NAD-binding_dom"/>
</dbReference>
<dbReference type="PRINTS" id="PR00411">
    <property type="entry name" value="PNDRDTASEI"/>
</dbReference>
<accession>A0A1I4L928</accession>
<evidence type="ECO:0000313" key="9">
    <source>
        <dbReference type="EMBL" id="SFL87504.1"/>
    </source>
</evidence>
<feature type="domain" description="FAD/NAD(P)-binding" evidence="8">
    <location>
        <begin position="1"/>
        <end position="292"/>
    </location>
</feature>
<dbReference type="InterPro" id="IPR050260">
    <property type="entry name" value="FAD-bd_OxRdtase"/>
</dbReference>
<dbReference type="AlphaFoldDB" id="A0A1I4L928"/>
<sequence length="443" mass="48404">MKYVIIGGDAAGMSAAMQIVRNVEGAEVTTLEAGGIYSYAQCGLPYIVGGEVEHTEKLIARDVETFREKYGIDARVFHQAEAVDTAKQVVSGQDKETGMSFELPYDKLLIASGGSPVLPDVPGRTLKGVHTLKTIPDIEAIDADLDDVHDVTIIGGGYIGLELAENLIETGRNVRIIERNNRIAKMFDPDMTPLIHEEAGKHGVELCLGESVEVLEGVQRIQAVQTTGGWYDTDLVIAATGIRPNTDFLENTGIQLRHNGAVQVDAWMRTNVDHVYAAGDCAVQYHRIKERDDYVPLGTHANKQGRAAGKNMAGIPKQFQGIVGTSILRFFDLTLAKTGLNEAEAEAMAFPFDTVIHETVDKAGYFEGKKPLTLKLLYRTDTKEVIGGQVIGESSGAAKRIDVLAVTLFHRMTLDDYEDLDLSYAPPYNGVWDPIQQTVRRAT</sequence>
<keyword evidence="4" id="KW-0274">FAD</keyword>
<dbReference type="InterPro" id="IPR016156">
    <property type="entry name" value="FAD/NAD-linked_Rdtase_dimer_sf"/>
</dbReference>
<dbReference type="Pfam" id="PF07992">
    <property type="entry name" value="Pyr_redox_2"/>
    <property type="match status" value="1"/>
</dbReference>
<gene>
    <name evidence="9" type="ORF">SAMN04488054_10736</name>
</gene>
<evidence type="ECO:0000313" key="10">
    <source>
        <dbReference type="Proteomes" id="UP000199668"/>
    </source>
</evidence>
<organism evidence="9 10">
    <name type="scientific">Salibacterium qingdaonense</name>
    <dbReference type="NCBI Taxonomy" id="266892"/>
    <lineage>
        <taxon>Bacteria</taxon>
        <taxon>Bacillati</taxon>
        <taxon>Bacillota</taxon>
        <taxon>Bacilli</taxon>
        <taxon>Bacillales</taxon>
        <taxon>Bacillaceae</taxon>
    </lineage>
</organism>
<keyword evidence="3" id="KW-0285">Flavoprotein</keyword>
<dbReference type="Gene3D" id="3.50.50.60">
    <property type="entry name" value="FAD/NAD(P)-binding domain"/>
    <property type="match status" value="2"/>
</dbReference>
<name>A0A1I4L928_9BACI</name>
<dbReference type="InterPro" id="IPR004099">
    <property type="entry name" value="Pyr_nucl-diS_OxRdtase_dimer"/>
</dbReference>
<evidence type="ECO:0000259" key="7">
    <source>
        <dbReference type="Pfam" id="PF02852"/>
    </source>
</evidence>
<dbReference type="PANTHER" id="PTHR43429">
    <property type="entry name" value="PYRIDINE NUCLEOTIDE-DISULFIDE OXIDOREDUCTASE DOMAIN-CONTAINING"/>
    <property type="match status" value="1"/>
</dbReference>
<dbReference type="PRINTS" id="PR00368">
    <property type="entry name" value="FADPNR"/>
</dbReference>
<reference evidence="9 10" key="1">
    <citation type="submission" date="2016-10" db="EMBL/GenBank/DDBJ databases">
        <authorList>
            <person name="de Groot N.N."/>
        </authorList>
    </citation>
    <scope>NUCLEOTIDE SEQUENCE [LARGE SCALE GENOMIC DNA]</scope>
    <source>
        <strain evidence="9 10">CGMCC 1.6134</strain>
    </source>
</reference>
<dbReference type="Pfam" id="PF02852">
    <property type="entry name" value="Pyr_redox_dim"/>
    <property type="match status" value="1"/>
</dbReference>
<evidence type="ECO:0000256" key="1">
    <source>
        <dbReference type="ARBA" id="ARBA00001974"/>
    </source>
</evidence>
<evidence type="ECO:0000256" key="4">
    <source>
        <dbReference type="ARBA" id="ARBA00022827"/>
    </source>
</evidence>
<evidence type="ECO:0000256" key="6">
    <source>
        <dbReference type="ARBA" id="ARBA00023284"/>
    </source>
</evidence>
<evidence type="ECO:0000256" key="5">
    <source>
        <dbReference type="ARBA" id="ARBA00023002"/>
    </source>
</evidence>
<proteinExistence type="inferred from homology"/>
<comment type="cofactor">
    <cofactor evidence="1">
        <name>FAD</name>
        <dbReference type="ChEBI" id="CHEBI:57692"/>
    </cofactor>
</comment>
<dbReference type="EMBL" id="FOTY01000007">
    <property type="protein sequence ID" value="SFL87504.1"/>
    <property type="molecule type" value="Genomic_DNA"/>
</dbReference>
<dbReference type="SUPFAM" id="SSF55424">
    <property type="entry name" value="FAD/NAD-linked reductases, dimerisation (C-terminal) domain"/>
    <property type="match status" value="1"/>
</dbReference>
<dbReference type="SUPFAM" id="SSF51905">
    <property type="entry name" value="FAD/NAD(P)-binding domain"/>
    <property type="match status" value="2"/>
</dbReference>
<dbReference type="GO" id="GO:0016491">
    <property type="term" value="F:oxidoreductase activity"/>
    <property type="evidence" value="ECO:0007669"/>
    <property type="project" value="UniProtKB-KW"/>
</dbReference>
<evidence type="ECO:0000259" key="8">
    <source>
        <dbReference type="Pfam" id="PF07992"/>
    </source>
</evidence>
<comment type="similarity">
    <text evidence="2">Belongs to the class-III pyridine nucleotide-disulfide oxidoreductase family.</text>
</comment>
<protein>
    <submittedName>
        <fullName evidence="9">NADPH-dependent 2,4-dienoyl-CoA reductase, sulfur reductase</fullName>
    </submittedName>
</protein>
<dbReference type="Proteomes" id="UP000199668">
    <property type="component" value="Unassembled WGS sequence"/>
</dbReference>
<dbReference type="OrthoDB" id="9802028at2"/>
<evidence type="ECO:0000256" key="3">
    <source>
        <dbReference type="ARBA" id="ARBA00022630"/>
    </source>
</evidence>
<keyword evidence="10" id="KW-1185">Reference proteome</keyword>